<dbReference type="SUPFAM" id="SSF144232">
    <property type="entry name" value="HIT/MYND zinc finger-like"/>
    <property type="match status" value="1"/>
</dbReference>
<dbReference type="Proteomes" id="UP000613580">
    <property type="component" value="Unassembled WGS sequence"/>
</dbReference>
<comment type="caution">
    <text evidence="6">The sequence shown here is derived from an EMBL/GenBank/DDBJ whole genome shotgun (WGS) entry which is preliminary data.</text>
</comment>
<dbReference type="PROSITE" id="PS50865">
    <property type="entry name" value="ZF_MYND_2"/>
    <property type="match status" value="1"/>
</dbReference>
<keyword evidence="7" id="KW-1185">Reference proteome</keyword>
<dbReference type="Gene3D" id="6.10.140.2220">
    <property type="match status" value="1"/>
</dbReference>
<dbReference type="GO" id="GO:0008270">
    <property type="term" value="F:zinc ion binding"/>
    <property type="evidence" value="ECO:0007669"/>
    <property type="project" value="UniProtKB-KW"/>
</dbReference>
<keyword evidence="2 4" id="KW-0863">Zinc-finger</keyword>
<evidence type="ECO:0000256" key="1">
    <source>
        <dbReference type="ARBA" id="ARBA00022723"/>
    </source>
</evidence>
<protein>
    <recommendedName>
        <fullName evidence="5">MYND-type domain-containing protein</fullName>
    </recommendedName>
</protein>
<reference evidence="6" key="1">
    <citation type="submission" date="2020-05" db="EMBL/GenBank/DDBJ databases">
        <title>Mycena genomes resolve the evolution of fungal bioluminescence.</title>
        <authorList>
            <person name="Tsai I.J."/>
        </authorList>
    </citation>
    <scope>NUCLEOTIDE SEQUENCE</scope>
    <source>
        <strain evidence="6">110903Hualien_Pintung</strain>
    </source>
</reference>
<proteinExistence type="predicted"/>
<dbReference type="OrthoDB" id="2915092at2759"/>
<evidence type="ECO:0000256" key="2">
    <source>
        <dbReference type="ARBA" id="ARBA00022771"/>
    </source>
</evidence>
<evidence type="ECO:0000313" key="6">
    <source>
        <dbReference type="EMBL" id="KAF7314146.1"/>
    </source>
</evidence>
<keyword evidence="3" id="KW-0862">Zinc</keyword>
<evidence type="ECO:0000256" key="4">
    <source>
        <dbReference type="PROSITE-ProRule" id="PRU00134"/>
    </source>
</evidence>
<dbReference type="InterPro" id="IPR002893">
    <property type="entry name" value="Znf_MYND"/>
</dbReference>
<evidence type="ECO:0000259" key="5">
    <source>
        <dbReference type="PROSITE" id="PS50865"/>
    </source>
</evidence>
<feature type="domain" description="MYND-type" evidence="5">
    <location>
        <begin position="480"/>
        <end position="523"/>
    </location>
</feature>
<dbReference type="EMBL" id="JACAZE010000006">
    <property type="protein sequence ID" value="KAF7314146.1"/>
    <property type="molecule type" value="Genomic_DNA"/>
</dbReference>
<evidence type="ECO:0000313" key="7">
    <source>
        <dbReference type="Proteomes" id="UP000613580"/>
    </source>
</evidence>
<organism evidence="6 7">
    <name type="scientific">Mycena chlorophos</name>
    <name type="common">Agaric fungus</name>
    <name type="synonym">Agaricus chlorophos</name>
    <dbReference type="NCBI Taxonomy" id="658473"/>
    <lineage>
        <taxon>Eukaryota</taxon>
        <taxon>Fungi</taxon>
        <taxon>Dikarya</taxon>
        <taxon>Basidiomycota</taxon>
        <taxon>Agaricomycotina</taxon>
        <taxon>Agaricomycetes</taxon>
        <taxon>Agaricomycetidae</taxon>
        <taxon>Agaricales</taxon>
        <taxon>Marasmiineae</taxon>
        <taxon>Mycenaceae</taxon>
        <taxon>Mycena</taxon>
    </lineage>
</organism>
<dbReference type="AlphaFoldDB" id="A0A8H6WEZ6"/>
<evidence type="ECO:0000256" key="3">
    <source>
        <dbReference type="ARBA" id="ARBA00022833"/>
    </source>
</evidence>
<sequence>MPPALTAQALESAPVALRRLARAAYKRSATAEDLERLYKSTPHPCLCGIESPDCDHPQGEWALPICFVHLNPERIPMGLELDQRTPEAETVENINRGAFALVLVLTVKFMPADVFEILWPRVHECFHALMDYWGYFTAPDGWPQIRFYGEFMSLSLLYTRLDDNDRMRDTVRRTAGFPYIVARDWSYLPALLAGTVPGLDAAAHEEYLFGAVMNIGHSLAAARVDDASCFPLILAAVGSIQQLAALIIASFRSLLKAGTHMPPARLMYSFDCLMTLMSSSDMVLTLERTDDDWVDVSIGALTLELAKQDLVPILVDTLRFVRQLNTNLDQDLEADKLGTVDFLISTIARCLVFTLGGQMSLVARAVDAGLLAEALACLVLTEARLGDSANVAKAREIVESHLSTLLIRILGFSLMYLPSALALRRAINTITSAGMSALVQNYGPRKTLWLSGSPLFAILDRLDDPDDHLTRGLALKACDNPKCGVIRPRETLKRCSGCQALNYCSLACQRQDWRRPAGHRDTCDTYATGEHAFAAGIFTFAQRNYLRAIVHARYEQDWKAIYVEQIEVLIDAAPVQLAKNPLITLFDYSQQVPTPGRKVFPSGATGKSFAALVGLVHPELGDLLRRAKERPGRLDIHMIRIYDNLGARLVAMPLRTDNDWVHRRVRAIAEQFAGKADTAERRLGIEKAVEQMHEEYKGLGVTEIH</sequence>
<gene>
    <name evidence="6" type="ORF">HMN09_00573800</name>
</gene>
<name>A0A8H6WEZ6_MYCCL</name>
<keyword evidence="1" id="KW-0479">Metal-binding</keyword>
<accession>A0A8H6WEZ6</accession>
<dbReference type="Pfam" id="PF01753">
    <property type="entry name" value="zf-MYND"/>
    <property type="match status" value="1"/>
</dbReference>